<name>A0A2I7N624_9NEIS</name>
<dbReference type="RefSeq" id="WP_102951210.1">
    <property type="nucleotide sequence ID" value="NZ_CP024847.1"/>
</dbReference>
<evidence type="ECO:0000313" key="1">
    <source>
        <dbReference type="EMBL" id="AUR51914.1"/>
    </source>
</evidence>
<dbReference type="PROSITE" id="PS51257">
    <property type="entry name" value="PROKAR_LIPOPROTEIN"/>
    <property type="match status" value="1"/>
</dbReference>
<keyword evidence="2" id="KW-1185">Reference proteome</keyword>
<gene>
    <name evidence="1" type="ORF">CUN60_06255</name>
</gene>
<accession>A0A2I7N624</accession>
<dbReference type="EMBL" id="CP024847">
    <property type="protein sequence ID" value="AUR51914.1"/>
    <property type="molecule type" value="Genomic_DNA"/>
</dbReference>
<protein>
    <submittedName>
        <fullName evidence="1">Uncharacterized protein</fullName>
    </submittedName>
</protein>
<dbReference type="Proteomes" id="UP000236655">
    <property type="component" value="Chromosome"/>
</dbReference>
<dbReference type="KEGG" id="nba:CUN60_06255"/>
<reference evidence="2" key="1">
    <citation type="submission" date="2017-11" db="EMBL/GenBank/DDBJ databases">
        <authorList>
            <person name="Chan K.G."/>
            <person name="Lee L.S."/>
        </authorList>
    </citation>
    <scope>NUCLEOTIDE SEQUENCE [LARGE SCALE GENOMIC DNA]</scope>
    <source>
        <strain evidence="2">DSM 100970</strain>
    </source>
</reference>
<proteinExistence type="predicted"/>
<sequence>MNNSSKYQKIASGIFITASALLLAGCPSVASVIPSFLPSLVPSVNYNTLSLTNPNQIQCYPGGWFSSEYCAIPINRFVAISSHYASPYESNQLINFTSQYQSFVFDRLDESQILESLNVVFIKQYPSADKFAKLPTAVQSLYIKMKEEYIGSHQFQKQMETYIYLYALSTIDYANQICSESANSISAPDSQQRALYKVFSMMFTNDVLHHVALNVTGKYKNEVELYNKVYDAIIDLNPYQLANMAQMTYSNVYNNKPRMIESDFYTTGTSFGEIGSFSCNTSGTMWQRFGYPYFGSNVAGLPYYVNFINKDNFSKYDDDEIPVQ</sequence>
<dbReference type="AlphaFoldDB" id="A0A2I7N624"/>
<evidence type="ECO:0000313" key="2">
    <source>
        <dbReference type="Proteomes" id="UP000236655"/>
    </source>
</evidence>
<organism evidence="1 2">
    <name type="scientific">Aquella oligotrophica</name>
    <dbReference type="NCBI Taxonomy" id="2067065"/>
    <lineage>
        <taxon>Bacteria</taxon>
        <taxon>Pseudomonadati</taxon>
        <taxon>Pseudomonadota</taxon>
        <taxon>Betaproteobacteria</taxon>
        <taxon>Neisseriales</taxon>
        <taxon>Neisseriaceae</taxon>
        <taxon>Aquella</taxon>
    </lineage>
</organism>